<dbReference type="AlphaFoldDB" id="A0AAN6P9C1"/>
<evidence type="ECO:0000313" key="4">
    <source>
        <dbReference type="Proteomes" id="UP001303115"/>
    </source>
</evidence>
<feature type="compositionally biased region" description="Low complexity" evidence="1">
    <location>
        <begin position="126"/>
        <end position="135"/>
    </location>
</feature>
<comment type="caution">
    <text evidence="3">The sequence shown here is derived from an EMBL/GenBank/DDBJ whole genome shotgun (WGS) entry which is preliminary data.</text>
</comment>
<accession>A0AAN6P9C1</accession>
<dbReference type="PANTHER" id="PTHR38795:SF1">
    <property type="entry name" value="DUF6604 DOMAIN-CONTAINING PROTEIN"/>
    <property type="match status" value="1"/>
</dbReference>
<sequence>MNALKPYASLREYKELNNYVTRWLVCSGKDRGCPDSLLKPAATNHYIINTSSFVPIAEWIEGAEPAAEVPKSILSCLDRVIDLRTRHGEERRGPGRPTAADRGHLHFIDVLQDLRTVLHRLPIAAAQSRSSPPAQGGAASNRFGVLDTPEVSDDTEQDDEEHGIFIPPVAWQETSVHIVDDTPTIEEGLFQFRLLLEDFRSLEATVTEQWDLYVAGKRDLAAVAVITNMASLLAKEMEKQARDFLREILEGQDDKRQATARGLANRLGISETAEASVLEGNPYFAFYFWLLRKPVDSSNEEEYQVEEQAYSNTFKVVSAWHTDVCFMPNASTNLLRIGEGQYGSHTYKGHWHELPVQERREKSRAFLLETLPELHFVGRLSKDKVPVQDHSSRGVYQSVEGGALELSTVFAMQILLYIRNKLFDAGKTSGPLQALQSFLRSATTSISSLTPILPDTQRREPLRPAYEHLLQIQDDMFKILKTGISTSGVVATTGIFTLRRSPVLCGLLLHAERILAQDTGQSSNPPLPGGPRLMDWKGGRLSDGPLKAINSFLRSTADKMSALCGELPTLESHALLDPTFRHMTELLDDMFNRLKAAKQGAGVTSVTPFFTLRRHPILCGLILHKERALAQEAALKLESRLGGLVAAVHLGNAFTGDFQSVEVRTSQLHRVARGDRESSKVPPSLIQPSQSTTTSNEYPLRLANFVPLATSIEGHQETILAPRKILADLDRAINLRTRFAPPVQDNLSRKCRQRPSALKTITVKITTDLQSPHATPSTRNLHPIVYCIVRGPSLPISKPSNVLAGILAEHLVELQAQQPAYRRLTDLVSADGAIFTQPVAGRDFVALRVVDPTSDTSHWDDSGRFWPGRWREVLWWGMLTRGEASNGPPTVNTWLMTLLGDPSPSSFESPWGICGVNYGTGEAKAYSKPTDHVDWSWP</sequence>
<dbReference type="Pfam" id="PF20253">
    <property type="entry name" value="DUF6604"/>
    <property type="match status" value="1"/>
</dbReference>
<organism evidence="3 4">
    <name type="scientific">Parachaetomium inaequale</name>
    <dbReference type="NCBI Taxonomy" id="2588326"/>
    <lineage>
        <taxon>Eukaryota</taxon>
        <taxon>Fungi</taxon>
        <taxon>Dikarya</taxon>
        <taxon>Ascomycota</taxon>
        <taxon>Pezizomycotina</taxon>
        <taxon>Sordariomycetes</taxon>
        <taxon>Sordariomycetidae</taxon>
        <taxon>Sordariales</taxon>
        <taxon>Chaetomiaceae</taxon>
        <taxon>Parachaetomium</taxon>
    </lineage>
</organism>
<proteinExistence type="predicted"/>
<feature type="region of interest" description="Disordered" evidence="1">
    <location>
        <begin position="672"/>
        <end position="694"/>
    </location>
</feature>
<keyword evidence="4" id="KW-1185">Reference proteome</keyword>
<dbReference type="InterPro" id="IPR046539">
    <property type="entry name" value="DUF6604"/>
</dbReference>
<evidence type="ECO:0000256" key="1">
    <source>
        <dbReference type="SAM" id="MobiDB-lite"/>
    </source>
</evidence>
<protein>
    <recommendedName>
        <fullName evidence="2">DUF6604 domain-containing protein</fullName>
    </recommendedName>
</protein>
<dbReference type="Proteomes" id="UP001303115">
    <property type="component" value="Unassembled WGS sequence"/>
</dbReference>
<feature type="region of interest" description="Disordered" evidence="1">
    <location>
        <begin position="126"/>
        <end position="157"/>
    </location>
</feature>
<dbReference type="EMBL" id="MU854582">
    <property type="protein sequence ID" value="KAK4032708.1"/>
    <property type="molecule type" value="Genomic_DNA"/>
</dbReference>
<evidence type="ECO:0000259" key="2">
    <source>
        <dbReference type="Pfam" id="PF20253"/>
    </source>
</evidence>
<feature type="domain" description="DUF6604" evidence="2">
    <location>
        <begin position="11"/>
        <end position="241"/>
    </location>
</feature>
<reference evidence="4" key="1">
    <citation type="journal article" date="2023" name="Mol. Phylogenet. Evol.">
        <title>Genome-scale phylogeny and comparative genomics of the fungal order Sordariales.</title>
        <authorList>
            <person name="Hensen N."/>
            <person name="Bonometti L."/>
            <person name="Westerberg I."/>
            <person name="Brannstrom I.O."/>
            <person name="Guillou S."/>
            <person name="Cros-Aarteil S."/>
            <person name="Calhoun S."/>
            <person name="Haridas S."/>
            <person name="Kuo A."/>
            <person name="Mondo S."/>
            <person name="Pangilinan J."/>
            <person name="Riley R."/>
            <person name="LaButti K."/>
            <person name="Andreopoulos B."/>
            <person name="Lipzen A."/>
            <person name="Chen C."/>
            <person name="Yan M."/>
            <person name="Daum C."/>
            <person name="Ng V."/>
            <person name="Clum A."/>
            <person name="Steindorff A."/>
            <person name="Ohm R.A."/>
            <person name="Martin F."/>
            <person name="Silar P."/>
            <person name="Natvig D.O."/>
            <person name="Lalanne C."/>
            <person name="Gautier V."/>
            <person name="Ament-Velasquez S.L."/>
            <person name="Kruys A."/>
            <person name="Hutchinson M.I."/>
            <person name="Powell A.J."/>
            <person name="Barry K."/>
            <person name="Miller A.N."/>
            <person name="Grigoriev I.V."/>
            <person name="Debuchy R."/>
            <person name="Gladieux P."/>
            <person name="Hiltunen Thoren M."/>
            <person name="Johannesson H."/>
        </authorList>
    </citation>
    <scope>NUCLEOTIDE SEQUENCE [LARGE SCALE GENOMIC DNA]</scope>
    <source>
        <strain evidence="4">CBS 284.82</strain>
    </source>
</reference>
<gene>
    <name evidence="3" type="ORF">C8A01DRAFT_40850</name>
</gene>
<name>A0AAN6P9C1_9PEZI</name>
<dbReference type="PANTHER" id="PTHR38795">
    <property type="entry name" value="DUF6604 DOMAIN-CONTAINING PROTEIN"/>
    <property type="match status" value="1"/>
</dbReference>
<evidence type="ECO:0000313" key="3">
    <source>
        <dbReference type="EMBL" id="KAK4032708.1"/>
    </source>
</evidence>